<dbReference type="Pfam" id="PF00021">
    <property type="entry name" value="UPAR_LY6"/>
    <property type="match status" value="1"/>
</dbReference>
<dbReference type="AlphaFoldDB" id="L9LC18"/>
<dbReference type="PANTHER" id="PTHR47884:SF1">
    <property type="entry name" value="PROSTATE AND TESTIS EXPRESSED PROTEIN 2"/>
    <property type="match status" value="1"/>
</dbReference>
<reference evidence="4" key="2">
    <citation type="journal article" date="2013" name="Nat. Commun.">
        <title>Genome of the Chinese tree shrew.</title>
        <authorList>
            <person name="Fan Y."/>
            <person name="Huang Z.Y."/>
            <person name="Cao C.C."/>
            <person name="Chen C.S."/>
            <person name="Chen Y.X."/>
            <person name="Fan D.D."/>
            <person name="He J."/>
            <person name="Hou H.L."/>
            <person name="Hu L."/>
            <person name="Hu X.T."/>
            <person name="Jiang X.T."/>
            <person name="Lai R."/>
            <person name="Lang Y.S."/>
            <person name="Liang B."/>
            <person name="Liao S.G."/>
            <person name="Mu D."/>
            <person name="Ma Y.Y."/>
            <person name="Niu Y.Y."/>
            <person name="Sun X.Q."/>
            <person name="Xia J.Q."/>
            <person name="Xiao J."/>
            <person name="Xiong Z.Q."/>
            <person name="Xu L."/>
            <person name="Yang L."/>
            <person name="Zhang Y."/>
            <person name="Zhao W."/>
            <person name="Zhao X.D."/>
            <person name="Zheng Y.T."/>
            <person name="Zhou J.M."/>
            <person name="Zhu Y.B."/>
            <person name="Zhang G.J."/>
            <person name="Wang J."/>
            <person name="Yao Y.G."/>
        </authorList>
    </citation>
    <scope>NUCLEOTIDE SEQUENCE [LARGE SCALE GENOMIC DNA]</scope>
</reference>
<dbReference type="InParanoid" id="L9LC18"/>
<dbReference type="InterPro" id="IPR029691">
    <property type="entry name" value="PATE2"/>
</dbReference>
<gene>
    <name evidence="3" type="ORF">TREES_T100008317</name>
</gene>
<feature type="signal peptide" evidence="1">
    <location>
        <begin position="1"/>
        <end position="20"/>
    </location>
</feature>
<keyword evidence="4" id="KW-1185">Reference proteome</keyword>
<accession>L9LC18</accession>
<evidence type="ECO:0000313" key="3">
    <source>
        <dbReference type="EMBL" id="ELW72234.1"/>
    </source>
</evidence>
<reference evidence="4" key="1">
    <citation type="submission" date="2012-07" db="EMBL/GenBank/DDBJ databases">
        <title>Genome of the Chinese tree shrew, a rising model animal genetically related to primates.</title>
        <authorList>
            <person name="Zhang G."/>
            <person name="Fan Y."/>
            <person name="Yao Y."/>
            <person name="Huang Z."/>
        </authorList>
    </citation>
    <scope>NUCLEOTIDE SEQUENCE [LARGE SCALE GENOMIC DNA]</scope>
</reference>
<dbReference type="InterPro" id="IPR016054">
    <property type="entry name" value="LY6_UPA_recep-like"/>
</dbReference>
<dbReference type="STRING" id="246437.L9LC18"/>
<sequence>MLTLTLLGTALLLCPHGGAGTLCYECPKYHLGLCYGDMSSCTLWHRQACAVENFYVLTKKGRSKYHYSRLSCMTNCKDINFSGFDRRTELTCCISSDYCNLPEGL</sequence>
<organism evidence="3 4">
    <name type="scientific">Tupaia chinensis</name>
    <name type="common">Chinese tree shrew</name>
    <name type="synonym">Tupaia belangeri chinensis</name>
    <dbReference type="NCBI Taxonomy" id="246437"/>
    <lineage>
        <taxon>Eukaryota</taxon>
        <taxon>Metazoa</taxon>
        <taxon>Chordata</taxon>
        <taxon>Craniata</taxon>
        <taxon>Vertebrata</taxon>
        <taxon>Euteleostomi</taxon>
        <taxon>Mammalia</taxon>
        <taxon>Eutheria</taxon>
        <taxon>Euarchontoglires</taxon>
        <taxon>Scandentia</taxon>
        <taxon>Tupaiidae</taxon>
        <taxon>Tupaia</taxon>
    </lineage>
</organism>
<feature type="domain" description="UPAR/Ly6" evidence="2">
    <location>
        <begin position="20"/>
        <end position="101"/>
    </location>
</feature>
<feature type="chain" id="PRO_5004000747" evidence="1">
    <location>
        <begin position="21"/>
        <end position="105"/>
    </location>
</feature>
<evidence type="ECO:0000256" key="1">
    <source>
        <dbReference type="SAM" id="SignalP"/>
    </source>
</evidence>
<dbReference type="EMBL" id="KB320434">
    <property type="protein sequence ID" value="ELW72234.1"/>
    <property type="molecule type" value="Genomic_DNA"/>
</dbReference>
<dbReference type="Proteomes" id="UP000011518">
    <property type="component" value="Unassembled WGS sequence"/>
</dbReference>
<name>L9LC18_TUPCH</name>
<dbReference type="eggNOG" id="ENOG502TEE7">
    <property type="taxonomic scope" value="Eukaryota"/>
</dbReference>
<dbReference type="PANTHER" id="PTHR47884">
    <property type="entry name" value="PROSTATE AND TESTIS EXPRESSED PROTEIN 2"/>
    <property type="match status" value="1"/>
</dbReference>
<proteinExistence type="predicted"/>
<keyword evidence="1" id="KW-0732">Signal</keyword>
<dbReference type="GO" id="GO:0005615">
    <property type="term" value="C:extracellular space"/>
    <property type="evidence" value="ECO:0007669"/>
    <property type="project" value="TreeGrafter"/>
</dbReference>
<dbReference type="FunCoup" id="L9LC18">
    <property type="interactions" value="299"/>
</dbReference>
<evidence type="ECO:0000313" key="4">
    <source>
        <dbReference type="Proteomes" id="UP000011518"/>
    </source>
</evidence>
<protein>
    <submittedName>
        <fullName evidence="3">Prostate and testis expressed protein 2</fullName>
    </submittedName>
</protein>
<evidence type="ECO:0000259" key="2">
    <source>
        <dbReference type="Pfam" id="PF00021"/>
    </source>
</evidence>